<dbReference type="EMBL" id="NMUL01000047">
    <property type="protein sequence ID" value="OXM61363.1"/>
    <property type="molecule type" value="Genomic_DNA"/>
</dbReference>
<organism evidence="1 2">
    <name type="scientific">Amycolatopsis vastitatis</name>
    <dbReference type="NCBI Taxonomy" id="1905142"/>
    <lineage>
        <taxon>Bacteria</taxon>
        <taxon>Bacillati</taxon>
        <taxon>Actinomycetota</taxon>
        <taxon>Actinomycetes</taxon>
        <taxon>Pseudonocardiales</taxon>
        <taxon>Pseudonocardiaceae</taxon>
        <taxon>Amycolatopsis</taxon>
    </lineage>
</organism>
<sequence length="156" mass="16554">MKRLHWAALGVLVAAVGVAATVLLWPGESAPQPVAYANISRNARICLASTSSGDVPEIWQAIQAETNREPVNAQHLIAPNRQPDTIAPFLNGVLALHCRLIITTGSDMHDAVTAAAKSHPDQAFASDDKSITQPNVRHVAAAPEIAQLIHDVTNGH</sequence>
<name>A0A229SRC2_9PSEU</name>
<evidence type="ECO:0000313" key="2">
    <source>
        <dbReference type="Proteomes" id="UP000215199"/>
    </source>
</evidence>
<proteinExistence type="predicted"/>
<protein>
    <submittedName>
        <fullName evidence="1">Uncharacterized protein</fullName>
    </submittedName>
</protein>
<comment type="caution">
    <text evidence="1">The sequence shown here is derived from an EMBL/GenBank/DDBJ whole genome shotgun (WGS) entry which is preliminary data.</text>
</comment>
<dbReference type="OrthoDB" id="4232078at2"/>
<evidence type="ECO:0000313" key="1">
    <source>
        <dbReference type="EMBL" id="OXM61363.1"/>
    </source>
</evidence>
<dbReference type="RefSeq" id="WP_093952519.1">
    <property type="nucleotide sequence ID" value="NZ_NMUL01000047.1"/>
</dbReference>
<keyword evidence="2" id="KW-1185">Reference proteome</keyword>
<reference evidence="2" key="1">
    <citation type="submission" date="2017-07" db="EMBL/GenBank/DDBJ databases">
        <title>Comparative genome mining reveals phylogenetic distribution patterns of secondary metabolites in Amycolatopsis.</title>
        <authorList>
            <person name="Adamek M."/>
            <person name="Alanjary M."/>
            <person name="Sales-Ortells H."/>
            <person name="Goodfellow M."/>
            <person name="Bull A.T."/>
            <person name="Kalinowski J."/>
            <person name="Ziemert N."/>
        </authorList>
    </citation>
    <scope>NUCLEOTIDE SEQUENCE [LARGE SCALE GENOMIC DNA]</scope>
    <source>
        <strain evidence="2">H5</strain>
    </source>
</reference>
<dbReference type="Gene3D" id="3.40.50.2300">
    <property type="match status" value="1"/>
</dbReference>
<accession>A0A229SRC2</accession>
<dbReference type="Proteomes" id="UP000215199">
    <property type="component" value="Unassembled WGS sequence"/>
</dbReference>
<dbReference type="AlphaFoldDB" id="A0A229SRC2"/>
<gene>
    <name evidence="1" type="ORF">CF165_38460</name>
</gene>